<protein>
    <submittedName>
        <fullName evidence="1">Uncharacterized protein</fullName>
    </submittedName>
</protein>
<organism evidence="1 2">
    <name type="scientific">Ulvibacterium marinum</name>
    <dbReference type="NCBI Taxonomy" id="2419782"/>
    <lineage>
        <taxon>Bacteria</taxon>
        <taxon>Pseudomonadati</taxon>
        <taxon>Bacteroidota</taxon>
        <taxon>Flavobacteriia</taxon>
        <taxon>Flavobacteriales</taxon>
        <taxon>Flavobacteriaceae</taxon>
        <taxon>Ulvibacterium</taxon>
    </lineage>
</organism>
<gene>
    <name evidence="1" type="ORF">D7Z94_00760</name>
</gene>
<dbReference type="Proteomes" id="UP000276603">
    <property type="component" value="Unassembled WGS sequence"/>
</dbReference>
<reference evidence="1 2" key="1">
    <citation type="submission" date="2018-10" db="EMBL/GenBank/DDBJ databases">
        <title>Ulvibacterium marinum gen. nov., sp. nov., a novel marine bacterium of the family Flavobacteriaceae, isolated from a culture of the green alga Ulva prolifera.</title>
        <authorList>
            <person name="Zhang Z."/>
        </authorList>
    </citation>
    <scope>NUCLEOTIDE SEQUENCE [LARGE SCALE GENOMIC DNA]</scope>
    <source>
        <strain evidence="1 2">CCMM003</strain>
    </source>
</reference>
<accession>A0A3B0CCW9</accession>
<evidence type="ECO:0000313" key="2">
    <source>
        <dbReference type="Proteomes" id="UP000276603"/>
    </source>
</evidence>
<sequence length="212" mass="23447">MGLFWYGSHSLIIWPKTINNDFMKNLKLMSLLIGAMLFIVSCETEPYQEDELEATSLKSSKDDGCETGFAICAGNITTCFIEDGFNRWGWTIGPLDTSEHLFAVYTGAGKCDVKKGELSAEVDLEYDSTTGIANVKFTALEGFVLKETHLYVGNDPYPTKKQGKREVPTVAPGKYPYKHDNLNGAKMDQYTIEGLSGEIYLIAHSIVCEAGE</sequence>
<comment type="caution">
    <text evidence="1">The sequence shown here is derived from an EMBL/GenBank/DDBJ whole genome shotgun (WGS) entry which is preliminary data.</text>
</comment>
<name>A0A3B0CCW9_9FLAO</name>
<dbReference type="EMBL" id="RBCJ01000001">
    <property type="protein sequence ID" value="RKN82418.1"/>
    <property type="molecule type" value="Genomic_DNA"/>
</dbReference>
<dbReference type="AlphaFoldDB" id="A0A3B0CCW9"/>
<evidence type="ECO:0000313" key="1">
    <source>
        <dbReference type="EMBL" id="RKN82418.1"/>
    </source>
</evidence>
<proteinExistence type="predicted"/>
<keyword evidence="2" id="KW-1185">Reference proteome</keyword>